<feature type="region of interest" description="Disordered" evidence="3">
    <location>
        <begin position="174"/>
        <end position="206"/>
    </location>
</feature>
<dbReference type="Gene3D" id="3.80.10.10">
    <property type="entry name" value="Ribonuclease Inhibitor"/>
    <property type="match status" value="1"/>
</dbReference>
<dbReference type="GO" id="GO:0043531">
    <property type="term" value="F:ADP binding"/>
    <property type="evidence" value="ECO:0007669"/>
    <property type="project" value="InterPro"/>
</dbReference>
<evidence type="ECO:0000256" key="1">
    <source>
        <dbReference type="ARBA" id="ARBA00022821"/>
    </source>
</evidence>
<dbReference type="Gene3D" id="3.40.50.300">
    <property type="entry name" value="P-loop containing nucleotide triphosphate hydrolases"/>
    <property type="match status" value="1"/>
</dbReference>
<feature type="domain" description="R13L1/DRL21-like LRR repeat region" evidence="7">
    <location>
        <begin position="690"/>
        <end position="837"/>
    </location>
</feature>
<dbReference type="HOGENOM" id="CLU_000837_8_0_1"/>
<dbReference type="SMR" id="B8ABK3"/>
<proteinExistence type="predicted"/>
<dbReference type="Pfam" id="PF23559">
    <property type="entry name" value="WHD_DRP"/>
    <property type="match status" value="1"/>
</dbReference>
<name>B8ABK3_ORYSI</name>
<dbReference type="SUPFAM" id="SSF52058">
    <property type="entry name" value="L domain-like"/>
    <property type="match status" value="1"/>
</dbReference>
<evidence type="ECO:0000259" key="7">
    <source>
        <dbReference type="Pfam" id="PF25019"/>
    </source>
</evidence>
<dbReference type="GO" id="GO:0098542">
    <property type="term" value="P:defense response to other organism"/>
    <property type="evidence" value="ECO:0007669"/>
    <property type="project" value="TreeGrafter"/>
</dbReference>
<dbReference type="Pfam" id="PF00931">
    <property type="entry name" value="NB-ARC"/>
    <property type="match status" value="1"/>
</dbReference>
<feature type="domain" description="Disease resistance protein winged helix" evidence="6">
    <location>
        <begin position="482"/>
        <end position="557"/>
    </location>
</feature>
<organism evidence="8 9">
    <name type="scientific">Oryza sativa subsp. indica</name>
    <name type="common">Rice</name>
    <dbReference type="NCBI Taxonomy" id="39946"/>
    <lineage>
        <taxon>Eukaryota</taxon>
        <taxon>Viridiplantae</taxon>
        <taxon>Streptophyta</taxon>
        <taxon>Embryophyta</taxon>
        <taxon>Tracheophyta</taxon>
        <taxon>Spermatophyta</taxon>
        <taxon>Magnoliopsida</taxon>
        <taxon>Liliopsida</taxon>
        <taxon>Poales</taxon>
        <taxon>Poaceae</taxon>
        <taxon>BOP clade</taxon>
        <taxon>Oryzoideae</taxon>
        <taxon>Oryzeae</taxon>
        <taxon>Oryzinae</taxon>
        <taxon>Oryza</taxon>
        <taxon>Oryza sativa</taxon>
    </lineage>
</organism>
<dbReference type="Gramene" id="BGIOSGA001237-TA">
    <property type="protein sequence ID" value="BGIOSGA001237-PA"/>
    <property type="gene ID" value="BGIOSGA001237"/>
</dbReference>
<evidence type="ECO:0000313" key="9">
    <source>
        <dbReference type="Proteomes" id="UP000007015"/>
    </source>
</evidence>
<keyword evidence="4" id="KW-0472">Membrane</keyword>
<keyword evidence="4" id="KW-0812">Transmembrane</keyword>
<dbReference type="OMA" id="GACIKLC"/>
<keyword evidence="9" id="KW-1185">Reference proteome</keyword>
<dbReference type="EMBL" id="CM000126">
    <property type="protein sequence ID" value="EEC71062.1"/>
    <property type="molecule type" value="Genomic_DNA"/>
</dbReference>
<dbReference type="Pfam" id="PF25019">
    <property type="entry name" value="LRR_R13L1-DRL21"/>
    <property type="match status" value="1"/>
</dbReference>
<evidence type="ECO:0000256" key="2">
    <source>
        <dbReference type="SAM" id="Coils"/>
    </source>
</evidence>
<dbReference type="InterPro" id="IPR058922">
    <property type="entry name" value="WHD_DRP"/>
</dbReference>
<reference evidence="8 9" key="1">
    <citation type="journal article" date="2005" name="PLoS Biol.">
        <title>The genomes of Oryza sativa: a history of duplications.</title>
        <authorList>
            <person name="Yu J."/>
            <person name="Wang J."/>
            <person name="Lin W."/>
            <person name="Li S."/>
            <person name="Li H."/>
            <person name="Zhou J."/>
            <person name="Ni P."/>
            <person name="Dong W."/>
            <person name="Hu S."/>
            <person name="Zeng C."/>
            <person name="Zhang J."/>
            <person name="Zhang Y."/>
            <person name="Li R."/>
            <person name="Xu Z."/>
            <person name="Li S."/>
            <person name="Li X."/>
            <person name="Zheng H."/>
            <person name="Cong L."/>
            <person name="Lin L."/>
            <person name="Yin J."/>
            <person name="Geng J."/>
            <person name="Li G."/>
            <person name="Shi J."/>
            <person name="Liu J."/>
            <person name="Lv H."/>
            <person name="Li J."/>
            <person name="Wang J."/>
            <person name="Deng Y."/>
            <person name="Ran L."/>
            <person name="Shi X."/>
            <person name="Wang X."/>
            <person name="Wu Q."/>
            <person name="Li C."/>
            <person name="Ren X."/>
            <person name="Wang J."/>
            <person name="Wang X."/>
            <person name="Li D."/>
            <person name="Liu D."/>
            <person name="Zhang X."/>
            <person name="Ji Z."/>
            <person name="Zhao W."/>
            <person name="Sun Y."/>
            <person name="Zhang Z."/>
            <person name="Bao J."/>
            <person name="Han Y."/>
            <person name="Dong L."/>
            <person name="Ji J."/>
            <person name="Chen P."/>
            <person name="Wu S."/>
            <person name="Liu J."/>
            <person name="Xiao Y."/>
            <person name="Bu D."/>
            <person name="Tan J."/>
            <person name="Yang L."/>
            <person name="Ye C."/>
            <person name="Zhang J."/>
            <person name="Xu J."/>
            <person name="Zhou Y."/>
            <person name="Yu Y."/>
            <person name="Zhang B."/>
            <person name="Zhuang S."/>
            <person name="Wei H."/>
            <person name="Liu B."/>
            <person name="Lei M."/>
            <person name="Yu H."/>
            <person name="Li Y."/>
            <person name="Xu H."/>
            <person name="Wei S."/>
            <person name="He X."/>
            <person name="Fang L."/>
            <person name="Zhang Z."/>
            <person name="Zhang Y."/>
            <person name="Huang X."/>
            <person name="Su Z."/>
            <person name="Tong W."/>
            <person name="Li J."/>
            <person name="Tong Z."/>
            <person name="Li S."/>
            <person name="Ye J."/>
            <person name="Wang L."/>
            <person name="Fang L."/>
            <person name="Lei T."/>
            <person name="Chen C."/>
            <person name="Chen H."/>
            <person name="Xu Z."/>
            <person name="Li H."/>
            <person name="Huang H."/>
            <person name="Zhang F."/>
            <person name="Xu H."/>
            <person name="Li N."/>
            <person name="Zhao C."/>
            <person name="Li S."/>
            <person name="Dong L."/>
            <person name="Huang Y."/>
            <person name="Li L."/>
            <person name="Xi Y."/>
            <person name="Qi Q."/>
            <person name="Li W."/>
            <person name="Zhang B."/>
            <person name="Hu W."/>
            <person name="Zhang Y."/>
            <person name="Tian X."/>
            <person name="Jiao Y."/>
            <person name="Liang X."/>
            <person name="Jin J."/>
            <person name="Gao L."/>
            <person name="Zheng W."/>
            <person name="Hao B."/>
            <person name="Liu S."/>
            <person name="Wang W."/>
            <person name="Yuan L."/>
            <person name="Cao M."/>
            <person name="McDermott J."/>
            <person name="Samudrala R."/>
            <person name="Wang J."/>
            <person name="Wong G.K."/>
            <person name="Yang H."/>
        </authorList>
    </citation>
    <scope>NUCLEOTIDE SEQUENCE [LARGE SCALE GENOMIC DNA]</scope>
    <source>
        <strain evidence="9">cv. 93-11</strain>
    </source>
</reference>
<dbReference type="AlphaFoldDB" id="B8ABK3"/>
<dbReference type="InterPro" id="IPR036388">
    <property type="entry name" value="WH-like_DNA-bd_sf"/>
</dbReference>
<keyword evidence="1" id="KW-0611">Plant defense</keyword>
<dbReference type="SUPFAM" id="SSF52540">
    <property type="entry name" value="P-loop containing nucleoside triphosphate hydrolases"/>
    <property type="match status" value="1"/>
</dbReference>
<dbReference type="PANTHER" id="PTHR23155:SF1058">
    <property type="entry name" value="OS11G0668100 PROTEIN"/>
    <property type="match status" value="1"/>
</dbReference>
<evidence type="ECO:0000313" key="8">
    <source>
        <dbReference type="EMBL" id="EEC71062.1"/>
    </source>
</evidence>
<dbReference type="InterPro" id="IPR032675">
    <property type="entry name" value="LRR_dom_sf"/>
</dbReference>
<dbReference type="STRING" id="39946.B8ABK3"/>
<evidence type="ECO:0000259" key="6">
    <source>
        <dbReference type="Pfam" id="PF23559"/>
    </source>
</evidence>
<dbReference type="PANTHER" id="PTHR23155">
    <property type="entry name" value="DISEASE RESISTANCE PROTEIN RP"/>
    <property type="match status" value="1"/>
</dbReference>
<dbReference type="InterPro" id="IPR044974">
    <property type="entry name" value="Disease_R_plants"/>
</dbReference>
<feature type="transmembrane region" description="Helical" evidence="4">
    <location>
        <begin position="7"/>
        <end position="29"/>
    </location>
</feature>
<keyword evidence="2" id="KW-0175">Coiled coil</keyword>
<dbReference type="InterPro" id="IPR056789">
    <property type="entry name" value="LRR_R13L1-DRL21"/>
</dbReference>
<protein>
    <submittedName>
        <fullName evidence="8">Uncharacterized protein</fullName>
    </submittedName>
</protein>
<dbReference type="InterPro" id="IPR002182">
    <property type="entry name" value="NB-ARC"/>
</dbReference>
<dbReference type="Proteomes" id="UP000007015">
    <property type="component" value="Chromosome 1"/>
</dbReference>
<gene>
    <name evidence="8" type="ORF">OsI_02804</name>
</gene>
<feature type="domain" description="NB-ARC" evidence="5">
    <location>
        <begin position="261"/>
        <end position="403"/>
    </location>
</feature>
<feature type="coiled-coil region" evidence="2">
    <location>
        <begin position="45"/>
        <end position="75"/>
    </location>
</feature>
<evidence type="ECO:0000259" key="5">
    <source>
        <dbReference type="Pfam" id="PF00931"/>
    </source>
</evidence>
<keyword evidence="4" id="KW-1133">Transmembrane helix</keyword>
<accession>B8ABK3</accession>
<sequence>MANPWRIAAVGWGVTVVGWLIAPIMNLLVNKFVSYIGFNASRKLRELEIHTLPKLEDMLRELEEQRMQKEAEDDRSAVKKLEQPCEELRSALYEAEDILDLIDYHQIKNKVNDCDDDINWLQYLQDAVGACIKLCTSKSAALFPISRPPPDSTDPNCSSKSAALLPISRSPLDTPAPDPNCSSSKSASAAPLPISRPPPDTTDPFPLEGVDIVPSLQRVRSFYQLACFYRNWSYEVMGITNYKVHGILKKGRTEKGGQGIGSGKTTLAQYVCDYEKEDKDKYFDPIILIHVSETLRADYIFHDMLEEITENRHSSITDRRELQNKLKKELRGKRFLLVLDDVNDKNDQEQRDLLSPLDVGKRGSRILVTARRTDVALRANRYIQISDLDKEIYFSMFMHYALEGTSFDDRDFIPLGRKIAEKLQRSPIAAVIVGVRLKQNPDITYWRATSNLDVLNSTTGALLWSYQQLDMDVRRCFEFYSIFPRRYELERERLISMWIAHGLVKTTNAREEDMEDVGELYFHELQVCSFLQLKRKVNSDTSSGEYFTAHDSLYDVAKMVAGSDRVEIKKGIVQHISKYVRHVCIMFYDEVFPEQILELANLRTLIMCYSIKEMSKNDFERVLMRLRKLRVVYLDLQDMRTFSSPAKMGNLVNLRYMHTWKGLDIPNIGRLKSLRNLFRFTVRKEKGYEIHQLEYLNNLRGRMFIDCLDNIRSKEEAVRARLADKRHITDLTLSWGGDERSASRTAPVTEMSSGPELQMQAEVLEELHPPAWITSLCIREYNGTTYPSWLSVKGVVQQGEFPAALQILMFWSCKGSNNPPMIGERFGLLHHLSITDCSWNSLPANLDCLTKLDILTIQECPNIQSLPTLPQSLVNIVVFQCNRFLTESCRIRGHPNWQKIRHIPYQSIH</sequence>
<evidence type="ECO:0000256" key="4">
    <source>
        <dbReference type="SAM" id="Phobius"/>
    </source>
</evidence>
<dbReference type="Gene3D" id="1.10.10.10">
    <property type="entry name" value="Winged helix-like DNA-binding domain superfamily/Winged helix DNA-binding domain"/>
    <property type="match status" value="1"/>
</dbReference>
<evidence type="ECO:0000256" key="3">
    <source>
        <dbReference type="SAM" id="MobiDB-lite"/>
    </source>
</evidence>
<dbReference type="InterPro" id="IPR027417">
    <property type="entry name" value="P-loop_NTPase"/>
</dbReference>